<name>A0AAN7HD28_9PEZI</name>
<feature type="active site" description="Proton acceptor; for dehydratase activity" evidence="9">
    <location>
        <position position="986"/>
    </location>
</feature>
<dbReference type="InterPro" id="IPR014031">
    <property type="entry name" value="Ketoacyl_synth_C"/>
</dbReference>
<evidence type="ECO:0000256" key="2">
    <source>
        <dbReference type="ARBA" id="ARBA00022553"/>
    </source>
</evidence>
<sequence length="3990" mass="434859">MSQDPSLEPIAIVGSACRFPGGASSPSKLWDLLREPRDVLKDFKSSPIRPNLDSFYSANGEQAGRTEVESKGYILEEDPTVFDAAFFNISPLEAAGMDPQQRILLETVYESLETAGWPLHRIQGMPVAVFAGSMTNDYYDIQVRDPETMPRYNATGTTRSILANRISYVFDLKGPSLTVDTACSSSLVCLHLAVQSLRNGECGSAIVAGSNLILDPTMFQAESSLHMLSQDSRSRMWDSAANGYARGEGFASLVLKPLSRAVRDGDHIECVIRHTVVNSDGRTKGITMPSPEAQAAMIRRAYLDSGLDPVADRPQFFECHGTGTLAGDPVEAQAVHDAFFPPGHRRDSGSSDGQGKLLVGSIKTAIGHLEGCAGIAGILKASLAIQHRTIPPNMLFNELNPAIAPFYGHLEIPTKAVPWPPVKEGPLRASVNSFGFGGTNAHAILESFEPGINSNLHQNARQDGAFGPFVLSAQTETSLVGSVTQLAEYLQAHPDVALSDVSATLQLRRSVFPLKTFFSGTSREELIQSMQQHLDDVCSGRKPIGLNPRLVSQPPEVPGTLGIFTGQGAQWPAMGAGLLRSSSVFRSAIEECERALAACPNPPSWSLKDELMAEGSRSRVSEAALSQPLCTAVQIGLVDLLNACHVKLDAVVGHSSGEIAAVYAAGIISAADAMCIAYYRGLYAKLARGAQGQKGAMLAAAIPYDNAVDFCQESSDAGRLAVAASNSPSSVTFSGDADAIDRTREHFERHKIFTRPLRVDTAYHSHHMSPCAGPYLEALRKCNITVKPPRADCVWVSSVYGDVSLRDGDLESLRAEYWVQNMVQPVLFSQALQTSLWAGGPFDMVVEIGCHPALKGPASQTFHTSLGTVLPYTGVMGRGENDRKCFAEALGAVWQTLGPSSLDFDGYIKAFHVPGSRPPRLVKDLPTYAWDHEKSYWRESRISRRYRLAPNRPHQLLGRRMPDDSETEMRWRNVFRLGELPWLRGHVFQGQAIFPAAGYVSMALGAAMAFAAGKSIRLIEVLNLKMNRALVVEDNSAGVEVLFSMSRAPVQSEEPDVVLTEVTCQICTDEASGDLVQNCRGKVAIYLGPPSGGNQLPARSASRPKLRPVDLEAYYDSVERLGLTYHDHFRGLVAAERTLGQSRACAAWSAEVDVDFGNVPHPGCLDTGFQSLFVAYGSPTSDQLWAPYLPVEIKRFSFDPHVDYRGREGARMELEAFVTHGSAKVLQGDVHFFTEDGGRCGIQVEGIVLNSFTEPRSSNDRLLFTKTVWKSDILGGCLDDELSSAAASAPHDSELKEAIERVALYYFRQLSAAIQPDEVDSMKWHHQQLLKVVRMRIAEIRDGANPIIKRDWLEDTREDIEAFLQGFPGEIDLQLGSAVGENLIDIVRGKMEPLQVMMEDDMLSRLYSDGCGFGFLNNYLSQVASHITHKHPRMDILEIGAGTGGATRRVLDVIGQCYASYTYTDISAGFFEKAADNFSDHRGKMKFRVLDVEKRPSEQGYTEQSYDLILASNVLHATRSLRDTLKHTRSLLKPGGYLLLAEVTGELLRFLLLMGALPGWWLGVDEGRTTGPGSSLLHWDQVLRETGFSGVDISVIDNRDPMIHSCSVIVSQAVDDDFALIRDPFAWIPGGSTTTGSLLIVGGKTLATAKLIQQTQRLLPFSRSNTAVVDSIDRIQGRHVPPGGACVVLCLAELDQPIFAGKMTDERMHALQTLFGSAASILWVTEGRLGGEPLSNMTVGLGRALLEELPHLTLQFLDVDRKEKLKAQELAEVFLRLLVSTELGNKKQSGPNSKGNGVLWTTEPELYYDGQAIHIPRIVLDQPANDRVNASRRRITQEVNLEEETVEIRRGQDGSGASLRLAENENSKSPSEQQQGEHETVRVRYSMQLQADTARGEVLCLGASSFRGGDQMVIAFADAHASSIRPPADAVYVLPDYECGSAELLAAVSRQVITAAILSTLDCHPGLSVVVHGADEGLAKAMTQRMENENRRQDLHFSSSRSLDALPEGWLSLHPSKTANSIGLTLPKVSGLFIDLSDDTSVASRLPPTWAVHRYDRFASAPATEQLDDAFAHAMMAETIEKQELNVIPVEEFAASPGVLAAAYPAAVDWTNAYQLPVEMKPLDVGRLVRPDKTYLMVGMTSELGLSLCRYLVVHGARHLVLTSRNPRISQDWLDEMARYGATICVYAVDASDMSALRSIVDEISQTMPPIAGVCNAALVLSDKLFVDMSAEEMQVPFRAKVQGTKNLDALFSHTGSFPPLDFFICFSSLGSVTGNAGQSNYHAANMFMAGLAAQRRAKGLAASVIHIGLVVDVGYVARAGRQTENHLRSRFYLPLSEPDIHNMFAEAILASNPGSERAEIICGMEPSSNAPEAKRTAPWIFNPRFSHMIMEESKEASQENASQQNVHIRKLMEGAREDPKETLRLLTTTFLAKVENMLQLARGTAKAEVPLVDLGCDSLLAVEIRAWFLKEINVEVPILKILSGDTIADLCTTVANKFIVASVGKPEAATSDSSAIPVPRPSKEQEPEKSVGANSTNHGSASSVSEPDTSTSSATPGITPADSEVIARQTPPSPGLEEPPAELDLVRCETMSYAQARLWFLRTFLRDHTTFNIAVSFRVDGRLRPHRLRDAFQQVLSRHESLRTCFFTDPDSGKPTQGVLSEARGTMDMISSTDSAVVEEVFSRYKTHHWQLERGDTIHATLVSHSPDSHTLVLGHHHILMDGMALYLFLRDLDHAYGMAPLPPVAMQACDFARAERQQITPSNLREEMEYWKTEHAQLPEMLPLLPFARVKSRKTCDMWDGNTCGQEISAALTSKIKTTCQSLGITPFHFHLATIQLLLCKLLEIDDICIGVTDANRAEDGLANTVGFFLNLLPLRLRLDNQKSARFADIAKSTSAKVLAAYKHSKAPFDLILDAVGAPRSSIHSPLFQVAVNYRPVTLIEAPLGDCKMVVTSHHDARNPYDLAFNLVQTGSGTCLVELTTRDYLYSAESCQLLLRMYIDALERLATGPYCPVSEMQVAQVSDHPPSISRGPVVDFGWPATLVERFDQMAATDNARHIAVVDATERVTYAELQQLTHQIAALLLGLGLSQGSPIAVLLEPSVSTVAVMLAILRIGCIYLPLDLSIPQARHATMLEDAQAPVVVCHDATVALTRQLKAIVSGDRKLQIFNLSTDLPHHHPNPNHIPNSSTGTTPSFLLYSSGSTGRPKGILLPQRGIINYLASKSTRLHLDRSVVALQQSSLGFDMSLAQIFNGLANGGRVVMAPRAARGDPLALAKLMRDEVVNFTIATPSECALWLRYGGEFLSGEGELSCATSFETVSLDPESRPVLDDFLSVGRPIANTTIVITDDHGEPVPTGFPGEICVGGVGVALGYSHSAALHDEKFILNRLATPEEREAGLTSMYRTGDKGRLLHDGSLVFMGRLDGDSMVKLRGLRIDLDDVASNLIRASKGLVVDACVAVQGETERLVAYIVLAEKTSAIAADLGRILKNMDLPRYMVPSRIVPLDRLPTSPNGKVDRRALASLPLPLEDPDSEAKPRERLSLLEGQLKLLWDDVLGQGADREPLTRDSDFFMAGGNSHLLVKLKAAIEETQGVSVSIRDLYSASTLASMAATLAAELGTHKPVEICWDKELEALQARLLPKQGVPRNPWRFQPNEPLQVVLTGATSFLGMAILKALLQHDSVSKIHCIAVPPETSSLLPTSSKLAIYQGSLTRPNLGLTPPEWSTLEAQTDLILHAGANGHCLNNYHSLVAPNVHATLRLAQLALAAGGIPLHFISSNRVALLGASGQRRIALGPVSVPYHPPTDGAEGFTSTKWVCERLLETPGLECPVVIHRPCALVGEDAPAHDALNALLRFAVAMRAVPRMGGMNMEGWLDFKGVDEVAGDVVSDALRDATLHKRDGDDGGDEKGGGAVERVRFRHHSSGVRVPVDGFKHRMEELYGGRFDELEMGQWLERARGLGLEELIVSYLQSLTEKGETVVFPYMGEI</sequence>
<dbReference type="GO" id="GO:0016491">
    <property type="term" value="F:oxidoreductase activity"/>
    <property type="evidence" value="ECO:0007669"/>
    <property type="project" value="UniProtKB-KW"/>
</dbReference>
<keyword evidence="7" id="KW-0560">Oxidoreductase</keyword>
<dbReference type="Pfam" id="PF00698">
    <property type="entry name" value="Acyl_transf_1"/>
    <property type="match status" value="1"/>
</dbReference>
<dbReference type="Gene3D" id="3.30.559.10">
    <property type="entry name" value="Chloramphenicol acetyltransferase-like domain"/>
    <property type="match status" value="1"/>
</dbReference>
<dbReference type="InterPro" id="IPR045851">
    <property type="entry name" value="AMP-bd_C_sf"/>
</dbReference>
<dbReference type="SMART" id="SM00823">
    <property type="entry name" value="PKS_PP"/>
    <property type="match status" value="2"/>
</dbReference>
<evidence type="ECO:0000256" key="7">
    <source>
        <dbReference type="ARBA" id="ARBA00023002"/>
    </source>
</evidence>
<dbReference type="PROSITE" id="PS00606">
    <property type="entry name" value="KS3_1"/>
    <property type="match status" value="1"/>
</dbReference>
<evidence type="ECO:0000256" key="6">
    <source>
        <dbReference type="ARBA" id="ARBA00022737"/>
    </source>
</evidence>
<keyword evidence="5" id="KW-0808">Transferase</keyword>
<dbReference type="PROSITE" id="PS50075">
    <property type="entry name" value="CARRIER"/>
    <property type="match status" value="2"/>
</dbReference>
<dbReference type="GO" id="GO:0004315">
    <property type="term" value="F:3-oxoacyl-[acyl-carrier-protein] synthase activity"/>
    <property type="evidence" value="ECO:0007669"/>
    <property type="project" value="InterPro"/>
</dbReference>
<dbReference type="InterPro" id="IPR014030">
    <property type="entry name" value="Ketoacyl_synth_N"/>
</dbReference>
<reference evidence="14" key="2">
    <citation type="submission" date="2023-05" db="EMBL/GenBank/DDBJ databases">
        <authorList>
            <consortium name="Lawrence Berkeley National Laboratory"/>
            <person name="Steindorff A."/>
            <person name="Hensen N."/>
            <person name="Bonometti L."/>
            <person name="Westerberg I."/>
            <person name="Brannstrom I.O."/>
            <person name="Guillou S."/>
            <person name="Cros-Aarteil S."/>
            <person name="Calhoun S."/>
            <person name="Haridas S."/>
            <person name="Kuo A."/>
            <person name="Mondo S."/>
            <person name="Pangilinan J."/>
            <person name="Riley R."/>
            <person name="Labutti K."/>
            <person name="Andreopoulos B."/>
            <person name="Lipzen A."/>
            <person name="Chen C."/>
            <person name="Yanf M."/>
            <person name="Daum C."/>
            <person name="Ng V."/>
            <person name="Clum A."/>
            <person name="Ohm R."/>
            <person name="Martin F."/>
            <person name="Silar P."/>
            <person name="Natvig D."/>
            <person name="Lalanne C."/>
            <person name="Gautier V."/>
            <person name="Ament-Velasquez S.L."/>
            <person name="Kruys A."/>
            <person name="Hutchinson M.I."/>
            <person name="Powell A.J."/>
            <person name="Barry K."/>
            <person name="Miller A.N."/>
            <person name="Grigoriev I.V."/>
            <person name="Debuchy R."/>
            <person name="Gladieux P."/>
            <person name="Thoren M.H."/>
            <person name="Johannesson H."/>
        </authorList>
    </citation>
    <scope>NUCLEOTIDE SEQUENCE</scope>
    <source>
        <strain evidence="14">CBS 532.94</strain>
    </source>
</reference>
<dbReference type="InterPro" id="IPR020807">
    <property type="entry name" value="PKS_DH"/>
</dbReference>
<dbReference type="InterPro" id="IPR020841">
    <property type="entry name" value="PKS_Beta-ketoAc_synthase_dom"/>
</dbReference>
<dbReference type="InterPro" id="IPR016036">
    <property type="entry name" value="Malonyl_transacylase_ACP-bd"/>
</dbReference>
<keyword evidence="1" id="KW-0596">Phosphopantetheine</keyword>
<dbReference type="SUPFAM" id="SSF52151">
    <property type="entry name" value="FabD/lysophospholipase-like"/>
    <property type="match status" value="1"/>
</dbReference>
<dbReference type="SUPFAM" id="SSF55048">
    <property type="entry name" value="Probable ACP-binding domain of malonyl-CoA ACP transacylase"/>
    <property type="match status" value="1"/>
</dbReference>
<dbReference type="GO" id="GO:0031177">
    <property type="term" value="F:phosphopantetheine binding"/>
    <property type="evidence" value="ECO:0007669"/>
    <property type="project" value="InterPro"/>
</dbReference>
<organism evidence="14 15">
    <name type="scientific">Achaetomium macrosporum</name>
    <dbReference type="NCBI Taxonomy" id="79813"/>
    <lineage>
        <taxon>Eukaryota</taxon>
        <taxon>Fungi</taxon>
        <taxon>Dikarya</taxon>
        <taxon>Ascomycota</taxon>
        <taxon>Pezizomycotina</taxon>
        <taxon>Sordariomycetes</taxon>
        <taxon>Sordariomycetidae</taxon>
        <taxon>Sordariales</taxon>
        <taxon>Chaetomiaceae</taxon>
        <taxon>Achaetomium</taxon>
    </lineage>
</organism>
<dbReference type="InterPro" id="IPR042104">
    <property type="entry name" value="PKS_dehydratase_sf"/>
</dbReference>
<dbReference type="Pfam" id="PF08659">
    <property type="entry name" value="KR"/>
    <property type="match status" value="1"/>
</dbReference>
<evidence type="ECO:0000256" key="8">
    <source>
        <dbReference type="ARBA" id="ARBA00023268"/>
    </source>
</evidence>
<evidence type="ECO:0000313" key="14">
    <source>
        <dbReference type="EMBL" id="KAK4240422.1"/>
    </source>
</evidence>
<dbReference type="InterPro" id="IPR020806">
    <property type="entry name" value="PKS_PP-bd"/>
</dbReference>
<dbReference type="PANTHER" id="PTHR43775">
    <property type="entry name" value="FATTY ACID SYNTHASE"/>
    <property type="match status" value="1"/>
</dbReference>
<dbReference type="SUPFAM" id="SSF52777">
    <property type="entry name" value="CoA-dependent acyltransferases"/>
    <property type="match status" value="2"/>
</dbReference>
<dbReference type="InterPro" id="IPR016039">
    <property type="entry name" value="Thiolase-like"/>
</dbReference>
<dbReference type="GO" id="GO:0006633">
    <property type="term" value="P:fatty acid biosynthetic process"/>
    <property type="evidence" value="ECO:0007669"/>
    <property type="project" value="InterPro"/>
</dbReference>
<dbReference type="Pfam" id="PF00109">
    <property type="entry name" value="ketoacyl-synt"/>
    <property type="match status" value="1"/>
</dbReference>
<dbReference type="InterPro" id="IPR014043">
    <property type="entry name" value="Acyl_transferase_dom"/>
</dbReference>
<dbReference type="SMART" id="SM00825">
    <property type="entry name" value="PKS_KS"/>
    <property type="match status" value="1"/>
</dbReference>
<dbReference type="SMART" id="SM00827">
    <property type="entry name" value="PKS_AT"/>
    <property type="match status" value="1"/>
</dbReference>
<dbReference type="Proteomes" id="UP001303760">
    <property type="component" value="Unassembled WGS sequence"/>
</dbReference>
<keyword evidence="3" id="KW-0436">Ligase</keyword>
<dbReference type="PROSITE" id="PS52019">
    <property type="entry name" value="PKS_MFAS_DH"/>
    <property type="match status" value="1"/>
</dbReference>
<dbReference type="CDD" id="cd02440">
    <property type="entry name" value="AdoMet_MTases"/>
    <property type="match status" value="1"/>
</dbReference>
<feature type="active site" description="Proton donor; for dehydratase activity" evidence="9">
    <location>
        <position position="1166"/>
    </location>
</feature>
<dbReference type="Pfam" id="PF00668">
    <property type="entry name" value="Condensation"/>
    <property type="match status" value="1"/>
</dbReference>
<dbReference type="Pfam" id="PF02801">
    <property type="entry name" value="Ketoacyl-synt_C"/>
    <property type="match status" value="1"/>
</dbReference>
<dbReference type="InterPro" id="IPR016035">
    <property type="entry name" value="Acyl_Trfase/lysoPLipase"/>
</dbReference>
<evidence type="ECO:0000256" key="3">
    <source>
        <dbReference type="ARBA" id="ARBA00022598"/>
    </source>
</evidence>
<dbReference type="Gene3D" id="3.30.300.30">
    <property type="match status" value="1"/>
</dbReference>
<evidence type="ECO:0000259" key="12">
    <source>
        <dbReference type="PROSITE" id="PS52004"/>
    </source>
</evidence>
<dbReference type="Gene3D" id="3.30.70.3290">
    <property type="match status" value="1"/>
</dbReference>
<dbReference type="InterPro" id="IPR000873">
    <property type="entry name" value="AMP-dep_synth/lig_dom"/>
</dbReference>
<dbReference type="InterPro" id="IPR036291">
    <property type="entry name" value="NAD(P)-bd_dom_sf"/>
</dbReference>
<dbReference type="GO" id="GO:0032259">
    <property type="term" value="P:methylation"/>
    <property type="evidence" value="ECO:0007669"/>
    <property type="project" value="UniProtKB-KW"/>
</dbReference>
<dbReference type="SUPFAM" id="SSF53335">
    <property type="entry name" value="S-adenosyl-L-methionine-dependent methyltransferases"/>
    <property type="match status" value="1"/>
</dbReference>
<dbReference type="Gene3D" id="3.30.559.30">
    <property type="entry name" value="Nonribosomal peptide synthetase, condensation domain"/>
    <property type="match status" value="1"/>
</dbReference>
<dbReference type="CDD" id="cd19532">
    <property type="entry name" value="C_PKS-NRPS"/>
    <property type="match status" value="1"/>
</dbReference>
<feature type="region of interest" description="N-terminal hotdog fold" evidence="9">
    <location>
        <begin position="954"/>
        <end position="1090"/>
    </location>
</feature>
<evidence type="ECO:0000256" key="5">
    <source>
        <dbReference type="ARBA" id="ARBA00022679"/>
    </source>
</evidence>
<dbReference type="CDD" id="cd00833">
    <property type="entry name" value="PKS"/>
    <property type="match status" value="1"/>
</dbReference>
<dbReference type="GO" id="GO:0009403">
    <property type="term" value="P:toxin biosynthetic process"/>
    <property type="evidence" value="ECO:0007669"/>
    <property type="project" value="UniProtKB-ARBA"/>
</dbReference>
<feature type="domain" description="Carrier" evidence="11">
    <location>
        <begin position="2422"/>
        <end position="2499"/>
    </location>
</feature>
<dbReference type="InterPro" id="IPR020845">
    <property type="entry name" value="AMP-binding_CS"/>
</dbReference>
<dbReference type="InterPro" id="IPR001227">
    <property type="entry name" value="Ac_transferase_dom_sf"/>
</dbReference>
<dbReference type="Gene3D" id="3.40.47.10">
    <property type="match status" value="1"/>
</dbReference>
<dbReference type="Pfam" id="PF00501">
    <property type="entry name" value="AMP-binding"/>
    <property type="match status" value="2"/>
</dbReference>
<dbReference type="InterPro" id="IPR023213">
    <property type="entry name" value="CAT-like_dom_sf"/>
</dbReference>
<dbReference type="GO" id="GO:0008168">
    <property type="term" value="F:methyltransferase activity"/>
    <property type="evidence" value="ECO:0007669"/>
    <property type="project" value="UniProtKB-KW"/>
</dbReference>
<evidence type="ECO:0000256" key="9">
    <source>
        <dbReference type="PROSITE-ProRule" id="PRU01363"/>
    </source>
</evidence>
<dbReference type="InterPro" id="IPR013120">
    <property type="entry name" value="FAR_NAD-bd"/>
</dbReference>
<dbReference type="SUPFAM" id="SSF47336">
    <property type="entry name" value="ACP-like"/>
    <property type="match status" value="2"/>
</dbReference>
<feature type="domain" description="PKS/mFAS DH" evidence="13">
    <location>
        <begin position="954"/>
        <end position="1258"/>
    </location>
</feature>
<keyword evidence="15" id="KW-1185">Reference proteome</keyword>
<dbReference type="Gene3D" id="3.40.50.12780">
    <property type="entry name" value="N-terminal domain of ligase-like"/>
    <property type="match status" value="2"/>
</dbReference>
<keyword evidence="2" id="KW-0597">Phosphoprotein</keyword>
<dbReference type="Pfam" id="PF21089">
    <property type="entry name" value="PKS_DH_N"/>
    <property type="match status" value="1"/>
</dbReference>
<evidence type="ECO:0000313" key="15">
    <source>
        <dbReference type="Proteomes" id="UP001303760"/>
    </source>
</evidence>
<dbReference type="InterPro" id="IPR049900">
    <property type="entry name" value="PKS_mFAS_DH"/>
</dbReference>
<keyword evidence="8" id="KW-0511">Multifunctional enzyme</keyword>
<evidence type="ECO:0000256" key="10">
    <source>
        <dbReference type="SAM" id="MobiDB-lite"/>
    </source>
</evidence>
<dbReference type="InterPro" id="IPR018201">
    <property type="entry name" value="Ketoacyl_synth_AS"/>
</dbReference>
<dbReference type="InterPro" id="IPR036736">
    <property type="entry name" value="ACP-like_sf"/>
</dbReference>
<dbReference type="InterPro" id="IPR049552">
    <property type="entry name" value="PKS_DH_N"/>
</dbReference>
<reference evidence="14" key="1">
    <citation type="journal article" date="2023" name="Mol. Phylogenet. Evol.">
        <title>Genome-scale phylogeny and comparative genomics of the fungal order Sordariales.</title>
        <authorList>
            <person name="Hensen N."/>
            <person name="Bonometti L."/>
            <person name="Westerberg I."/>
            <person name="Brannstrom I.O."/>
            <person name="Guillou S."/>
            <person name="Cros-Aarteil S."/>
            <person name="Calhoun S."/>
            <person name="Haridas S."/>
            <person name="Kuo A."/>
            <person name="Mondo S."/>
            <person name="Pangilinan J."/>
            <person name="Riley R."/>
            <person name="LaButti K."/>
            <person name="Andreopoulos B."/>
            <person name="Lipzen A."/>
            <person name="Chen C."/>
            <person name="Yan M."/>
            <person name="Daum C."/>
            <person name="Ng V."/>
            <person name="Clum A."/>
            <person name="Steindorff A."/>
            <person name="Ohm R.A."/>
            <person name="Martin F."/>
            <person name="Silar P."/>
            <person name="Natvig D.O."/>
            <person name="Lalanne C."/>
            <person name="Gautier V."/>
            <person name="Ament-Velasquez S.L."/>
            <person name="Kruys A."/>
            <person name="Hutchinson M.I."/>
            <person name="Powell A.J."/>
            <person name="Barry K."/>
            <person name="Miller A.N."/>
            <person name="Grigoriev I.V."/>
            <person name="Debuchy R."/>
            <person name="Gladieux P."/>
            <person name="Hiltunen Thoren M."/>
            <person name="Johannesson H."/>
        </authorList>
    </citation>
    <scope>NUCLEOTIDE SEQUENCE</scope>
    <source>
        <strain evidence="14">CBS 532.94</strain>
    </source>
</reference>
<dbReference type="Gene3D" id="3.10.129.110">
    <property type="entry name" value="Polyketide synthase dehydratase"/>
    <property type="match status" value="1"/>
</dbReference>
<dbReference type="Gene3D" id="3.40.50.720">
    <property type="entry name" value="NAD(P)-binding Rossmann-like Domain"/>
    <property type="match status" value="3"/>
</dbReference>
<accession>A0AAN7HD28</accession>
<feature type="region of interest" description="Disordered" evidence="10">
    <location>
        <begin position="1846"/>
        <end position="1880"/>
    </location>
</feature>
<dbReference type="SMART" id="SM00826">
    <property type="entry name" value="PKS_DH"/>
    <property type="match status" value="1"/>
</dbReference>
<proteinExistence type="predicted"/>
<dbReference type="InterPro" id="IPR050091">
    <property type="entry name" value="PKS_NRPS_Biosynth_Enz"/>
</dbReference>
<dbReference type="Gene3D" id="3.40.50.150">
    <property type="entry name" value="Vaccinia Virus protein VP39"/>
    <property type="match status" value="1"/>
</dbReference>
<dbReference type="Pfam" id="PF16197">
    <property type="entry name" value="KAsynt_C_assoc"/>
    <property type="match status" value="1"/>
</dbReference>
<dbReference type="SMART" id="SM00822">
    <property type="entry name" value="PKS_KR"/>
    <property type="match status" value="1"/>
</dbReference>
<dbReference type="SUPFAM" id="SSF53901">
    <property type="entry name" value="Thiolase-like"/>
    <property type="match status" value="1"/>
</dbReference>
<dbReference type="InterPro" id="IPR009081">
    <property type="entry name" value="PP-bd_ACP"/>
</dbReference>
<dbReference type="Pfam" id="PF08242">
    <property type="entry name" value="Methyltransf_12"/>
    <property type="match status" value="1"/>
</dbReference>
<dbReference type="InterPro" id="IPR042099">
    <property type="entry name" value="ANL_N_sf"/>
</dbReference>
<dbReference type="Gene3D" id="1.10.1200.10">
    <property type="entry name" value="ACP-like"/>
    <property type="match status" value="2"/>
</dbReference>
<dbReference type="Gene3D" id="3.40.366.10">
    <property type="entry name" value="Malonyl-Coenzyme A Acyl Carrier Protein, domain 2"/>
    <property type="match status" value="1"/>
</dbReference>
<dbReference type="SUPFAM" id="SSF51735">
    <property type="entry name" value="NAD(P)-binding Rossmann-fold domains"/>
    <property type="match status" value="2"/>
</dbReference>
<dbReference type="Pfam" id="PF23297">
    <property type="entry name" value="ACP_SdgA_C"/>
    <property type="match status" value="1"/>
</dbReference>
<protein>
    <submittedName>
        <fullName evidence="14">Pks-nrps protein</fullName>
    </submittedName>
</protein>
<dbReference type="Pfam" id="PF00550">
    <property type="entry name" value="PP-binding"/>
    <property type="match status" value="1"/>
</dbReference>
<dbReference type="Pfam" id="PF07993">
    <property type="entry name" value="NAD_binding_4"/>
    <property type="match status" value="1"/>
</dbReference>
<dbReference type="Pfam" id="PF14765">
    <property type="entry name" value="PS-DH"/>
    <property type="match status" value="1"/>
</dbReference>
<dbReference type="PANTHER" id="PTHR43775:SF20">
    <property type="entry name" value="HYBRID PKS-NRPS SYNTHETASE APDA"/>
    <property type="match status" value="1"/>
</dbReference>
<feature type="domain" description="Ketosynthase family 3 (KS3)" evidence="12">
    <location>
        <begin position="7"/>
        <end position="447"/>
    </location>
</feature>
<dbReference type="InterPro" id="IPR029063">
    <property type="entry name" value="SAM-dependent_MTases_sf"/>
</dbReference>
<dbReference type="InterPro" id="IPR013968">
    <property type="entry name" value="PKS_KR"/>
</dbReference>
<dbReference type="InterPro" id="IPR013217">
    <property type="entry name" value="Methyltransf_12"/>
</dbReference>
<dbReference type="GO" id="GO:0004312">
    <property type="term" value="F:fatty acid synthase activity"/>
    <property type="evidence" value="ECO:0007669"/>
    <property type="project" value="TreeGrafter"/>
</dbReference>
<dbReference type="SUPFAM" id="SSF56801">
    <property type="entry name" value="Acetyl-CoA synthetase-like"/>
    <property type="match status" value="1"/>
</dbReference>
<dbReference type="InterPro" id="IPR001242">
    <property type="entry name" value="Condensation_dom"/>
</dbReference>
<feature type="domain" description="Carrier" evidence="11">
    <location>
        <begin position="3544"/>
        <end position="3620"/>
    </location>
</feature>
<keyword evidence="6" id="KW-0677">Repeat</keyword>
<dbReference type="GO" id="GO:0016874">
    <property type="term" value="F:ligase activity"/>
    <property type="evidence" value="ECO:0007669"/>
    <property type="project" value="UniProtKB-KW"/>
</dbReference>
<gene>
    <name evidence="14" type="ORF">C8A03DRAFT_31449</name>
</gene>
<dbReference type="EMBL" id="MU860040">
    <property type="protein sequence ID" value="KAK4240422.1"/>
    <property type="molecule type" value="Genomic_DNA"/>
</dbReference>
<keyword evidence="4" id="KW-0489">Methyltransferase</keyword>
<dbReference type="PROSITE" id="PS00455">
    <property type="entry name" value="AMP_BINDING"/>
    <property type="match status" value="1"/>
</dbReference>
<dbReference type="CDD" id="cd05930">
    <property type="entry name" value="A_NRPS"/>
    <property type="match status" value="1"/>
</dbReference>
<dbReference type="InterPro" id="IPR049551">
    <property type="entry name" value="PKS_DH_C"/>
</dbReference>
<evidence type="ECO:0000259" key="13">
    <source>
        <dbReference type="PROSITE" id="PS52019"/>
    </source>
</evidence>
<dbReference type="PROSITE" id="PS52004">
    <property type="entry name" value="KS3_2"/>
    <property type="match status" value="1"/>
</dbReference>
<dbReference type="InterPro" id="IPR057326">
    <property type="entry name" value="KR_dom"/>
</dbReference>
<dbReference type="InterPro" id="IPR032821">
    <property type="entry name" value="PKS_assoc"/>
</dbReference>
<feature type="region of interest" description="C-terminal hotdog fold" evidence="9">
    <location>
        <begin position="1106"/>
        <end position="1258"/>
    </location>
</feature>
<evidence type="ECO:0000256" key="4">
    <source>
        <dbReference type="ARBA" id="ARBA00022603"/>
    </source>
</evidence>
<feature type="region of interest" description="Disordered" evidence="10">
    <location>
        <begin position="2510"/>
        <end position="2581"/>
    </location>
</feature>
<evidence type="ECO:0000259" key="11">
    <source>
        <dbReference type="PROSITE" id="PS50075"/>
    </source>
</evidence>
<feature type="compositionally biased region" description="Low complexity" evidence="10">
    <location>
        <begin position="2541"/>
        <end position="2555"/>
    </location>
</feature>
<comment type="caution">
    <text evidence="14">The sequence shown here is derived from an EMBL/GenBank/DDBJ whole genome shotgun (WGS) entry which is preliminary data.</text>
</comment>
<evidence type="ECO:0000256" key="1">
    <source>
        <dbReference type="ARBA" id="ARBA00022450"/>
    </source>
</evidence>